<keyword evidence="5" id="KW-1185">Reference proteome</keyword>
<dbReference type="Proteomes" id="UP000288102">
    <property type="component" value="Unassembled WGS sequence"/>
</dbReference>
<reference evidence="5" key="1">
    <citation type="journal article" date="2019" name="Syst. Appl. Microbiol.">
        <title>Flavobacterium circumlabens sp. nov. and Flavobacterium cupreum sp. nov., two psychrotrophic species isolated from Antarctic environmental samples.</title>
        <authorList>
            <person name="Kralova S."/>
            <person name="Busse H.-J."/>
            <person name="Svec P."/>
            <person name="Maslanova I."/>
            <person name="Stankova E."/>
            <person name="Bartak M."/>
            <person name="Sedlacek I."/>
        </authorList>
    </citation>
    <scope>NUCLEOTIDE SEQUENCE [LARGE SCALE GENOMIC DNA]</scope>
    <source>
        <strain evidence="5">CCM 8825</strain>
    </source>
</reference>
<name>A0A434ABQ0_9FLAO</name>
<evidence type="ECO:0000313" key="5">
    <source>
        <dbReference type="Proteomes" id="UP000288102"/>
    </source>
</evidence>
<dbReference type="OrthoDB" id="9778516at2"/>
<gene>
    <name evidence="4" type="ORF">D0817_03580</name>
</gene>
<dbReference type="RefSeq" id="WP_127337023.1">
    <property type="nucleotide sequence ID" value="NZ_QWDM01000002.1"/>
</dbReference>
<comment type="caution">
    <text evidence="4">The sequence shown here is derived from an EMBL/GenBank/DDBJ whole genome shotgun (WGS) entry which is preliminary data.</text>
</comment>
<evidence type="ECO:0000313" key="4">
    <source>
        <dbReference type="EMBL" id="RUT71777.1"/>
    </source>
</evidence>
<dbReference type="Gene3D" id="1.10.390.10">
    <property type="entry name" value="Neutral Protease Domain 2"/>
    <property type="match status" value="1"/>
</dbReference>
<dbReference type="InterPro" id="IPR036034">
    <property type="entry name" value="PDZ_sf"/>
</dbReference>
<feature type="signal peptide" evidence="1">
    <location>
        <begin position="1"/>
        <end position="24"/>
    </location>
</feature>
<dbReference type="SUPFAM" id="SSF50156">
    <property type="entry name" value="PDZ domain-like"/>
    <property type="match status" value="1"/>
</dbReference>
<dbReference type="Gene3D" id="2.30.42.10">
    <property type="match status" value="1"/>
</dbReference>
<dbReference type="Pfam" id="PF05299">
    <property type="entry name" value="Peptidase_M61"/>
    <property type="match status" value="1"/>
</dbReference>
<feature type="domain" description="Peptidase M61 N-terminal" evidence="3">
    <location>
        <begin position="32"/>
        <end position="212"/>
    </location>
</feature>
<organism evidence="4 5">
    <name type="scientific">Flavobacterium cupreum</name>
    <dbReference type="NCBI Taxonomy" id="2133766"/>
    <lineage>
        <taxon>Bacteria</taxon>
        <taxon>Pseudomonadati</taxon>
        <taxon>Bacteroidota</taxon>
        <taxon>Flavobacteriia</taxon>
        <taxon>Flavobacteriales</taxon>
        <taxon>Flavobacteriaceae</taxon>
        <taxon>Flavobacterium</taxon>
    </lineage>
</organism>
<dbReference type="InterPro" id="IPR007963">
    <property type="entry name" value="Peptidase_M61_catalytic"/>
</dbReference>
<evidence type="ECO:0000259" key="3">
    <source>
        <dbReference type="Pfam" id="PF17899"/>
    </source>
</evidence>
<proteinExistence type="predicted"/>
<dbReference type="Pfam" id="PF17899">
    <property type="entry name" value="Peptidase_M61_N"/>
    <property type="match status" value="1"/>
</dbReference>
<dbReference type="InterPro" id="IPR027268">
    <property type="entry name" value="Peptidase_M4/M1_CTD_sf"/>
</dbReference>
<accession>A0A434ABQ0</accession>
<dbReference type="InterPro" id="IPR040756">
    <property type="entry name" value="Peptidase_M61_N"/>
</dbReference>
<dbReference type="EMBL" id="QWDM01000002">
    <property type="protein sequence ID" value="RUT71777.1"/>
    <property type="molecule type" value="Genomic_DNA"/>
</dbReference>
<dbReference type="SUPFAM" id="SSF55486">
    <property type="entry name" value="Metalloproteases ('zincins'), catalytic domain"/>
    <property type="match status" value="1"/>
</dbReference>
<evidence type="ECO:0000259" key="2">
    <source>
        <dbReference type="Pfam" id="PF05299"/>
    </source>
</evidence>
<dbReference type="Gene3D" id="2.60.40.3650">
    <property type="match status" value="1"/>
</dbReference>
<feature type="domain" description="Peptidase M61 catalytic" evidence="2">
    <location>
        <begin position="310"/>
        <end position="416"/>
    </location>
</feature>
<protein>
    <submittedName>
        <fullName evidence="4">Peptidase M61</fullName>
    </submittedName>
</protein>
<keyword evidence="1" id="KW-0732">Signal</keyword>
<dbReference type="AlphaFoldDB" id="A0A434ABQ0"/>
<evidence type="ECO:0000256" key="1">
    <source>
        <dbReference type="SAM" id="SignalP"/>
    </source>
</evidence>
<feature type="chain" id="PRO_5019493872" evidence="1">
    <location>
        <begin position="25"/>
        <end position="618"/>
    </location>
</feature>
<sequence>MKKIIYTLALAVTLWSCKTGSAGAAKKNTVDVNINLTDVKDDKVLVTVTAPEIKTDEITYSIPKTVPGTYSTDNYGKYSGDFKAYDAKGTELAVKRIDDNSWSISNAKTLQKVTYLVGDTFDTEKGTGFGNDDVFSPAGTNINAGVNFMVNTHGFVGYFQDKLDVPYKVTITHPETLWGATSMTDEDASKTSDVFTTPRYALLVENPIMYSKPDYTTFNVNGMDILIAVYSPTGKFTAESITPEMKTMMTAQKNFLGKVNATKKYTVLLYLSSMAKDDAHGFGALEHPTATTVVLPESMPKEKLVESMKDVVSHEFFHIVTPLTVHSKEIQYFDYNAPKMSEHLWMYEGVTEYFANLFQINQGLITEAEFYTRIADKIQQSKSLNDTMSFTVMSANVLEQPYKDQYLNVYQKGALIGMCIDIIIREKSNGERGILDLMHKLSNEYGIEKPFNDNELFAKITQLTYPEVGEFLKTYVQGTTPIPYDVYLAKVGVTKSMEKKAGPVFLKGQTPYISIDKQTKEIIVRPDIEQNEFFRNLNLKGGDIIVSVNSKPYSLTNIYDLITESENWKENDPITLEIKRAGAAQTIKGTIKLPSEETETFKGTDASKDKLRNAWLKG</sequence>